<evidence type="ECO:0000256" key="4">
    <source>
        <dbReference type="ARBA" id="ARBA00022970"/>
    </source>
</evidence>
<keyword evidence="2" id="KW-0813">Transport</keyword>
<proteinExistence type="inferred from homology"/>
<comment type="caution">
    <text evidence="7">The sequence shown here is derived from an EMBL/GenBank/DDBJ whole genome shotgun (WGS) entry which is preliminary data.</text>
</comment>
<dbReference type="AlphaFoldDB" id="A0A2U1CP84"/>
<gene>
    <name evidence="7" type="ORF">C7440_0085</name>
</gene>
<keyword evidence="8" id="KW-1185">Reference proteome</keyword>
<evidence type="ECO:0000256" key="5">
    <source>
        <dbReference type="SAM" id="SignalP"/>
    </source>
</evidence>
<dbReference type="Pfam" id="PF13458">
    <property type="entry name" value="Peripla_BP_6"/>
    <property type="match status" value="1"/>
</dbReference>
<keyword evidence="3 5" id="KW-0732">Signal</keyword>
<dbReference type="PANTHER" id="PTHR30483:SF6">
    <property type="entry name" value="PERIPLASMIC BINDING PROTEIN OF ABC TRANSPORTER FOR NATURAL AMINO ACIDS"/>
    <property type="match status" value="1"/>
</dbReference>
<dbReference type="PRINTS" id="PR00337">
    <property type="entry name" value="LEUILEVALBP"/>
</dbReference>
<dbReference type="PANTHER" id="PTHR30483">
    <property type="entry name" value="LEUCINE-SPECIFIC-BINDING PROTEIN"/>
    <property type="match status" value="1"/>
</dbReference>
<dbReference type="InterPro" id="IPR028081">
    <property type="entry name" value="Leu-bd"/>
</dbReference>
<evidence type="ECO:0000256" key="3">
    <source>
        <dbReference type="ARBA" id="ARBA00022729"/>
    </source>
</evidence>
<dbReference type="PROSITE" id="PS51318">
    <property type="entry name" value="TAT"/>
    <property type="match status" value="1"/>
</dbReference>
<dbReference type="RefSeq" id="WP_116517032.1">
    <property type="nucleotide sequence ID" value="NZ_JACCEX010000001.1"/>
</dbReference>
<keyword evidence="4" id="KW-0029">Amino-acid transport</keyword>
<accession>A0A2U1CP84</accession>
<dbReference type="STRING" id="1231391.GCA_000308195_01702"/>
<dbReference type="SUPFAM" id="SSF53822">
    <property type="entry name" value="Periplasmic binding protein-like I"/>
    <property type="match status" value="1"/>
</dbReference>
<organism evidence="7 8">
    <name type="scientific">Pusillimonas noertemannii</name>
    <dbReference type="NCBI Taxonomy" id="305977"/>
    <lineage>
        <taxon>Bacteria</taxon>
        <taxon>Pseudomonadati</taxon>
        <taxon>Pseudomonadota</taxon>
        <taxon>Betaproteobacteria</taxon>
        <taxon>Burkholderiales</taxon>
        <taxon>Alcaligenaceae</taxon>
        <taxon>Pusillimonas</taxon>
    </lineage>
</organism>
<feature type="signal peptide" evidence="5">
    <location>
        <begin position="1"/>
        <end position="26"/>
    </location>
</feature>
<protein>
    <submittedName>
        <fullName evidence="7">Branched-chain amino acid transport system substrate-binding protein</fullName>
    </submittedName>
</protein>
<evidence type="ECO:0000256" key="2">
    <source>
        <dbReference type="ARBA" id="ARBA00022448"/>
    </source>
</evidence>
<dbReference type="EMBL" id="QEKO01000001">
    <property type="protein sequence ID" value="PVY67702.1"/>
    <property type="molecule type" value="Genomic_DNA"/>
</dbReference>
<dbReference type="GO" id="GO:0006865">
    <property type="term" value="P:amino acid transport"/>
    <property type="evidence" value="ECO:0007669"/>
    <property type="project" value="UniProtKB-KW"/>
</dbReference>
<evidence type="ECO:0000313" key="7">
    <source>
        <dbReference type="EMBL" id="PVY67702.1"/>
    </source>
</evidence>
<dbReference type="InterPro" id="IPR006311">
    <property type="entry name" value="TAT_signal"/>
</dbReference>
<comment type="similarity">
    <text evidence="1">Belongs to the leucine-binding protein family.</text>
</comment>
<dbReference type="InterPro" id="IPR028082">
    <property type="entry name" value="Peripla_BP_I"/>
</dbReference>
<feature type="chain" id="PRO_5015656803" evidence="5">
    <location>
        <begin position="27"/>
        <end position="405"/>
    </location>
</feature>
<dbReference type="OrthoDB" id="7337537at2"/>
<dbReference type="Proteomes" id="UP000246145">
    <property type="component" value="Unassembled WGS sequence"/>
</dbReference>
<dbReference type="InterPro" id="IPR000709">
    <property type="entry name" value="Leu_Ile_Val-bd"/>
</dbReference>
<name>A0A2U1CP84_9BURK</name>
<dbReference type="Gene3D" id="3.40.50.2300">
    <property type="match status" value="2"/>
</dbReference>
<dbReference type="CDD" id="cd06338">
    <property type="entry name" value="PBP1_ABC_ligand_binding-like"/>
    <property type="match status" value="1"/>
</dbReference>
<evidence type="ECO:0000256" key="1">
    <source>
        <dbReference type="ARBA" id="ARBA00010062"/>
    </source>
</evidence>
<reference evidence="7 8" key="1">
    <citation type="submission" date="2018-04" db="EMBL/GenBank/DDBJ databases">
        <title>Genomic Encyclopedia of Type Strains, Phase IV (KMG-IV): sequencing the most valuable type-strain genomes for metagenomic binning, comparative biology and taxonomic classification.</title>
        <authorList>
            <person name="Goeker M."/>
        </authorList>
    </citation>
    <scope>NUCLEOTIDE SEQUENCE [LARGE SCALE GENOMIC DNA]</scope>
    <source>
        <strain evidence="7 8">DSM 10065</strain>
    </source>
</reference>
<sequence length="405" mass="44283">MTIDRRAFMAALSAMGAGALVPTAFAQSGGKPSGDPVRIGGTLALTGPLASTGLVHKLTGEIYVDNLNKRGGLLGRPVEWVLKDDQSKPDVARTLYEQLITSDKVDLLIGPYATGNILSAMGVAQRYKKMLVHHTFGIPKLAKYEWQFPAWSLGPNPDITTPELVFDMMAQSQHPPKRIAIVTSKFPSVHFVSMGAREVAKQKGLEEVLFLEWDFGNRDYAPIAGRIKEADPDFLFVGCLGLEGAQLLDALKKIDYRPRNHFHLYPAPGPMVKSPDADGALAITIFESHSPFTDNPVAAEFVEQFRERATKANLPETSVETQAAASFSAWQIIEAAVAANKSLEDEKLATWLRANTVDSIQGKLRFNEQGNFGDNLGRVKQVQNGQWLTVWPKDWAAPGATLKTS</sequence>
<dbReference type="InterPro" id="IPR051010">
    <property type="entry name" value="BCAA_transport"/>
</dbReference>
<evidence type="ECO:0000259" key="6">
    <source>
        <dbReference type="Pfam" id="PF13458"/>
    </source>
</evidence>
<evidence type="ECO:0000313" key="8">
    <source>
        <dbReference type="Proteomes" id="UP000246145"/>
    </source>
</evidence>
<feature type="domain" description="Leucine-binding protein" evidence="6">
    <location>
        <begin position="36"/>
        <end position="385"/>
    </location>
</feature>